<dbReference type="EMBL" id="GBRH01197559">
    <property type="protein sequence ID" value="JAE00337.1"/>
    <property type="molecule type" value="Transcribed_RNA"/>
</dbReference>
<organism evidence="1">
    <name type="scientific">Arundo donax</name>
    <name type="common">Giant reed</name>
    <name type="synonym">Donax arundinaceus</name>
    <dbReference type="NCBI Taxonomy" id="35708"/>
    <lineage>
        <taxon>Eukaryota</taxon>
        <taxon>Viridiplantae</taxon>
        <taxon>Streptophyta</taxon>
        <taxon>Embryophyta</taxon>
        <taxon>Tracheophyta</taxon>
        <taxon>Spermatophyta</taxon>
        <taxon>Magnoliopsida</taxon>
        <taxon>Liliopsida</taxon>
        <taxon>Poales</taxon>
        <taxon>Poaceae</taxon>
        <taxon>PACMAD clade</taxon>
        <taxon>Arundinoideae</taxon>
        <taxon>Arundineae</taxon>
        <taxon>Arundo</taxon>
    </lineage>
</organism>
<sequence>MIDRDAFPFSKLLSVSESSSDFSRSDMIDSEGAEGNFWMLG</sequence>
<accession>A0A0A9EJR2</accession>
<evidence type="ECO:0000313" key="1">
    <source>
        <dbReference type="EMBL" id="JAE00337.1"/>
    </source>
</evidence>
<proteinExistence type="predicted"/>
<reference evidence="1" key="2">
    <citation type="journal article" date="2015" name="Data Brief">
        <title>Shoot transcriptome of the giant reed, Arundo donax.</title>
        <authorList>
            <person name="Barrero R.A."/>
            <person name="Guerrero F.D."/>
            <person name="Moolhuijzen P."/>
            <person name="Goolsby J.A."/>
            <person name="Tidwell J."/>
            <person name="Bellgard S.E."/>
            <person name="Bellgard M.I."/>
        </authorList>
    </citation>
    <scope>NUCLEOTIDE SEQUENCE</scope>
    <source>
        <tissue evidence="1">Shoot tissue taken approximately 20 cm above the soil surface</tissue>
    </source>
</reference>
<reference evidence="1" key="1">
    <citation type="submission" date="2014-09" db="EMBL/GenBank/DDBJ databases">
        <authorList>
            <person name="Magalhaes I.L.F."/>
            <person name="Oliveira U."/>
            <person name="Santos F.R."/>
            <person name="Vidigal T.H.D.A."/>
            <person name="Brescovit A.D."/>
            <person name="Santos A.J."/>
        </authorList>
    </citation>
    <scope>NUCLEOTIDE SEQUENCE</scope>
    <source>
        <tissue evidence="1">Shoot tissue taken approximately 20 cm above the soil surface</tissue>
    </source>
</reference>
<protein>
    <submittedName>
        <fullName evidence="1">Uncharacterized protein</fullName>
    </submittedName>
</protein>
<name>A0A0A9EJR2_ARUDO</name>
<dbReference type="AlphaFoldDB" id="A0A0A9EJR2"/>